<name>A0A1E5CXZ7_9VIBR</name>
<dbReference type="GO" id="GO:0016301">
    <property type="term" value="F:kinase activity"/>
    <property type="evidence" value="ECO:0007669"/>
    <property type="project" value="UniProtKB-KW"/>
</dbReference>
<keyword evidence="3" id="KW-0808">Transferase</keyword>
<dbReference type="FunFam" id="3.40.930.10:FF:000003">
    <property type="entry name" value="PTS IIA-like nitrogen regulatory protein PtsN"/>
    <property type="match status" value="1"/>
</dbReference>
<reference evidence="9 10" key="1">
    <citation type="journal article" date="2012" name="Science">
        <title>Ecological populations of bacteria act as socially cohesive units of antibiotic production and resistance.</title>
        <authorList>
            <person name="Cordero O.X."/>
            <person name="Wildschutte H."/>
            <person name="Kirkup B."/>
            <person name="Proehl S."/>
            <person name="Ngo L."/>
            <person name="Hussain F."/>
            <person name="Le Roux F."/>
            <person name="Mincer T."/>
            <person name="Polz M.F."/>
        </authorList>
    </citation>
    <scope>NUCLEOTIDE SEQUENCE [LARGE SCALE GENOMIC DNA]</scope>
    <source>
        <strain evidence="9 10">FF-238</strain>
    </source>
</reference>
<dbReference type="CDD" id="cd00211">
    <property type="entry name" value="PTS_IIA_fru"/>
    <property type="match status" value="1"/>
</dbReference>
<keyword evidence="4" id="KW-0418">Kinase</keyword>
<keyword evidence="10" id="KW-1185">Reference proteome</keyword>
<evidence type="ECO:0000256" key="3">
    <source>
        <dbReference type="ARBA" id="ARBA00022679"/>
    </source>
</evidence>
<dbReference type="InterPro" id="IPR002178">
    <property type="entry name" value="PTS_EIIA_type-2_dom"/>
</dbReference>
<comment type="function">
    <text evidence="5">Seems to have a role in regulating nitrogen assimilation.</text>
</comment>
<comment type="subcellular location">
    <subcellularLocation>
        <location evidence="1">Cytoplasm</location>
    </subcellularLocation>
</comment>
<evidence type="ECO:0000259" key="8">
    <source>
        <dbReference type="PROSITE" id="PS51094"/>
    </source>
</evidence>
<dbReference type="AlphaFoldDB" id="A0A1E5CXZ7"/>
<organism evidence="9 10">
    <name type="scientific">Vibrio genomosp. F6 str. FF-238</name>
    <dbReference type="NCBI Taxonomy" id="1191298"/>
    <lineage>
        <taxon>Bacteria</taxon>
        <taxon>Pseudomonadati</taxon>
        <taxon>Pseudomonadota</taxon>
        <taxon>Gammaproteobacteria</taxon>
        <taxon>Vibrionales</taxon>
        <taxon>Vibrionaceae</taxon>
        <taxon>Vibrio</taxon>
    </lineage>
</organism>
<dbReference type="Gene3D" id="3.40.930.10">
    <property type="entry name" value="Mannitol-specific EII, Chain A"/>
    <property type="match status" value="1"/>
</dbReference>
<dbReference type="GO" id="GO:0005737">
    <property type="term" value="C:cytoplasm"/>
    <property type="evidence" value="ECO:0007669"/>
    <property type="project" value="UniProtKB-SubCell"/>
</dbReference>
<dbReference type="PROSITE" id="PS51094">
    <property type="entry name" value="PTS_EIIA_TYPE_2"/>
    <property type="match status" value="1"/>
</dbReference>
<proteinExistence type="predicted"/>
<dbReference type="PROSITE" id="PS00372">
    <property type="entry name" value="PTS_EIIA_TYPE_2_HIS"/>
    <property type="match status" value="1"/>
</dbReference>
<dbReference type="InterPro" id="IPR016152">
    <property type="entry name" value="PTrfase/Anion_transptr"/>
</dbReference>
<evidence type="ECO:0000313" key="10">
    <source>
        <dbReference type="Proteomes" id="UP000094165"/>
    </source>
</evidence>
<sequence length="160" mass="17797">MQLSEVLSLNCTKSAVQCTSKKRALELISQIAAEYTGQNSHELFECMLSREKMGSTGIGNGIAIPHARMFSSDKAIAVLLQCQEPIEFDAIDNRPVDLLFALLVPDEQCKEHLKTLSCMAERLNDKQTLKQLRKAQSDEELYSIMTQASSTNNEQDSPCV</sequence>
<evidence type="ECO:0000313" key="9">
    <source>
        <dbReference type="EMBL" id="OEE75689.1"/>
    </source>
</evidence>
<feature type="domain" description="PTS EIIA type-2" evidence="8">
    <location>
        <begin position="5"/>
        <end position="148"/>
    </location>
</feature>
<dbReference type="GO" id="GO:0009401">
    <property type="term" value="P:phosphoenolpyruvate-dependent sugar phosphotransferase system"/>
    <property type="evidence" value="ECO:0007669"/>
    <property type="project" value="InterPro"/>
</dbReference>
<evidence type="ECO:0000256" key="4">
    <source>
        <dbReference type="ARBA" id="ARBA00022777"/>
    </source>
</evidence>
<dbReference type="NCBIfam" id="TIGR01419">
    <property type="entry name" value="nitro_reg_IIA"/>
    <property type="match status" value="1"/>
</dbReference>
<dbReference type="Proteomes" id="UP000094165">
    <property type="component" value="Unassembled WGS sequence"/>
</dbReference>
<dbReference type="PANTHER" id="PTHR47738">
    <property type="entry name" value="PTS SYSTEM FRUCTOSE-LIKE EIIA COMPONENT-RELATED"/>
    <property type="match status" value="1"/>
</dbReference>
<dbReference type="RefSeq" id="WP_017051735.1">
    <property type="nucleotide sequence ID" value="NZ_AJYW02000138.1"/>
</dbReference>
<dbReference type="Pfam" id="PF00359">
    <property type="entry name" value="PTS_EIIA_2"/>
    <property type="match status" value="1"/>
</dbReference>
<evidence type="ECO:0000256" key="7">
    <source>
        <dbReference type="ARBA" id="ARBA00082160"/>
    </source>
</evidence>
<dbReference type="SUPFAM" id="SSF55804">
    <property type="entry name" value="Phoshotransferase/anion transport protein"/>
    <property type="match status" value="1"/>
</dbReference>
<evidence type="ECO:0000256" key="1">
    <source>
        <dbReference type="ARBA" id="ARBA00004496"/>
    </source>
</evidence>
<dbReference type="InterPro" id="IPR006320">
    <property type="entry name" value="PTS_Nitro_regul"/>
</dbReference>
<protein>
    <recommendedName>
        <fullName evidence="6">Nitrogen regulatory protein</fullName>
    </recommendedName>
    <alternativeName>
        <fullName evidence="7">Enzyme IIA-NTR</fullName>
    </alternativeName>
</protein>
<dbReference type="InterPro" id="IPR051541">
    <property type="entry name" value="PTS_SugarTrans_NitroReg"/>
</dbReference>
<dbReference type="GO" id="GO:0030295">
    <property type="term" value="F:protein kinase activator activity"/>
    <property type="evidence" value="ECO:0007669"/>
    <property type="project" value="TreeGrafter"/>
</dbReference>
<evidence type="ECO:0000256" key="2">
    <source>
        <dbReference type="ARBA" id="ARBA00022490"/>
    </source>
</evidence>
<dbReference type="PANTHER" id="PTHR47738:SF1">
    <property type="entry name" value="NITROGEN REGULATORY PROTEIN"/>
    <property type="match status" value="1"/>
</dbReference>
<comment type="caution">
    <text evidence="9">The sequence shown here is derived from an EMBL/GenBank/DDBJ whole genome shotgun (WGS) entry which is preliminary data.</text>
</comment>
<evidence type="ECO:0000256" key="5">
    <source>
        <dbReference type="ARBA" id="ARBA00060266"/>
    </source>
</evidence>
<evidence type="ECO:0000256" key="6">
    <source>
        <dbReference type="ARBA" id="ARBA00070328"/>
    </source>
</evidence>
<keyword evidence="2" id="KW-0963">Cytoplasm</keyword>
<accession>A0A1E5CXZ7</accession>
<gene>
    <name evidence="9" type="ORF">A130_16975</name>
</gene>
<dbReference type="GO" id="GO:0008982">
    <property type="term" value="F:protein-N(PI)-phosphohistidine-sugar phosphotransferase activity"/>
    <property type="evidence" value="ECO:0007669"/>
    <property type="project" value="InterPro"/>
</dbReference>
<dbReference type="EMBL" id="AJYW02000138">
    <property type="protein sequence ID" value="OEE75689.1"/>
    <property type="molecule type" value="Genomic_DNA"/>
</dbReference>